<dbReference type="RefSeq" id="WP_097527017.1">
    <property type="nucleotide sequence ID" value="NZ_LODU01000002.1"/>
</dbReference>
<evidence type="ECO:0000256" key="1">
    <source>
        <dbReference type="SAM" id="Phobius"/>
    </source>
</evidence>
<dbReference type="EMBL" id="LODU01000002">
    <property type="protein sequence ID" value="POH35641.1"/>
    <property type="molecule type" value="Genomic_DNA"/>
</dbReference>
<dbReference type="Proteomes" id="UP000237511">
    <property type="component" value="Unassembled WGS sequence"/>
</dbReference>
<accession>A0A2S3YVJ7</accession>
<sequence length="79" mass="8101">MLTEEGFAVLSSAVIATTIIASANLAASPAEMLNDAVEDFSGSSFGARLKQIPTVLYTGASIILVLAMGVTQLWAIISA</sequence>
<name>A0A2S3YVJ7_9HYPH</name>
<reference evidence="2 3" key="1">
    <citation type="journal article" date="2014" name="Syst. Appl. Microbiol.">
        <title>Microsymbionts of Phaseolus vulgaris in acid and alkaline soils of Mexico.</title>
        <authorList>
            <person name="Verastegui-Valdes M.M."/>
            <person name="Zhang Y.J."/>
            <person name="Rivera-Orduna F.N."/>
            <person name="Cheng H.P."/>
            <person name="Sui X.H."/>
            <person name="Wang E.T."/>
        </authorList>
    </citation>
    <scope>NUCLEOTIDE SEQUENCE [LARGE SCALE GENOMIC DNA]</scope>
    <source>
        <strain evidence="2 3">FG01</strain>
    </source>
</reference>
<comment type="caution">
    <text evidence="2">The sequence shown here is derived from an EMBL/GenBank/DDBJ whole genome shotgun (WGS) entry which is preliminary data.</text>
</comment>
<keyword evidence="1" id="KW-0812">Transmembrane</keyword>
<keyword evidence="1" id="KW-1133">Transmembrane helix</keyword>
<protein>
    <submittedName>
        <fullName evidence="2">Uncharacterized protein</fullName>
    </submittedName>
</protein>
<proteinExistence type="predicted"/>
<evidence type="ECO:0000313" key="3">
    <source>
        <dbReference type="Proteomes" id="UP000237511"/>
    </source>
</evidence>
<evidence type="ECO:0000313" key="2">
    <source>
        <dbReference type="EMBL" id="POH35641.1"/>
    </source>
</evidence>
<feature type="transmembrane region" description="Helical" evidence="1">
    <location>
        <begin position="55"/>
        <end position="77"/>
    </location>
</feature>
<organism evidence="2 3">
    <name type="scientific">Sinorhizobium americanum</name>
    <dbReference type="NCBI Taxonomy" id="194963"/>
    <lineage>
        <taxon>Bacteria</taxon>
        <taxon>Pseudomonadati</taxon>
        <taxon>Pseudomonadota</taxon>
        <taxon>Alphaproteobacteria</taxon>
        <taxon>Hyphomicrobiales</taxon>
        <taxon>Rhizobiaceae</taxon>
        <taxon>Sinorhizobium/Ensifer group</taxon>
        <taxon>Sinorhizobium</taxon>
    </lineage>
</organism>
<keyword evidence="1" id="KW-0472">Membrane</keyword>
<feature type="transmembrane region" description="Helical" evidence="1">
    <location>
        <begin position="6"/>
        <end position="27"/>
    </location>
</feature>
<gene>
    <name evidence="2" type="ORF">ATY31_02215</name>
</gene>
<dbReference type="AlphaFoldDB" id="A0A2S3YVJ7"/>